<dbReference type="GO" id="GO:0000006">
    <property type="term" value="F:high-affinity zinc transmembrane transporter activity"/>
    <property type="evidence" value="ECO:0007669"/>
    <property type="project" value="TreeGrafter"/>
</dbReference>
<dbReference type="PANTHER" id="PTHR11040:SF32">
    <property type="entry name" value="ZINC-REGULATED TRANSPORTER 1"/>
    <property type="match status" value="1"/>
</dbReference>
<dbReference type="AlphaFoldDB" id="A0A2T0FF91"/>
<feature type="transmembrane region" description="Helical" evidence="8">
    <location>
        <begin position="243"/>
        <end position="263"/>
    </location>
</feature>
<gene>
    <name evidence="10" type="ORF">B9G98_01260</name>
</gene>
<evidence type="ECO:0000256" key="6">
    <source>
        <dbReference type="ARBA" id="ARBA00023065"/>
    </source>
</evidence>
<keyword evidence="7 8" id="KW-0472">Membrane</keyword>
<dbReference type="OrthoDB" id="448280at2759"/>
<dbReference type="GO" id="GO:0005886">
    <property type="term" value="C:plasma membrane"/>
    <property type="evidence" value="ECO:0007669"/>
    <property type="project" value="TreeGrafter"/>
</dbReference>
<keyword evidence="4 8" id="KW-0812">Transmembrane</keyword>
<feature type="transmembrane region" description="Helical" evidence="8">
    <location>
        <begin position="171"/>
        <end position="191"/>
    </location>
</feature>
<accession>A0A2T0FF91</accession>
<dbReference type="GO" id="GO:0071578">
    <property type="term" value="P:zinc ion import across plasma membrane"/>
    <property type="evidence" value="ECO:0007669"/>
    <property type="project" value="TreeGrafter"/>
</dbReference>
<sequence length="502" mass="55354">MQSLAAYFQTVLGGSTAIDKAVTVTTKAQNRAQMTLPFKLLLSHLTSTFVKANMQGSEGRKLALTNVGTLTGDEYLDGITTWDLAAHIYTSIRTINTTDKDQKAAETMSMNISDVPAAPIHNTDGRPWWYRWDPTQVYLTDETVDESWKICTLNGVYFSSQEYSGNTGGRISSIFVILVTSLIVTVFPVLATRIKWLRIHKTIYVVAKNFGTGVIIATAFIHLMDPAYAAIGPQSCVGSTGNWSKYSFAPAIMLAGATITFLIDTYSDFFAQRWRENRGIFAHGHSHNVDDLILGENRNETPGGQIEAVSPSLSRDEANSTQDKGGDVSEDTVSQNSDLFDFYSQIYGFMILEFGIIFHSVMIGLTLGTSDEYATLYVVLVFHQAFEGLGIGARLSMIPFPESKKYLPYLFCLGYALATPISIAIGLGVRYTYRDDGYTAQVVSGSLDSISAGILLYTGFVELLARDFIFNPKRTRSVWDLTFQLFALLWGAGLMAMLGKWA</sequence>
<evidence type="ECO:0000313" key="10">
    <source>
        <dbReference type="EMBL" id="PRT53640.1"/>
    </source>
</evidence>
<dbReference type="EMBL" id="NDIQ01000001">
    <property type="protein sequence ID" value="PRT53640.1"/>
    <property type="molecule type" value="Genomic_DNA"/>
</dbReference>
<dbReference type="Pfam" id="PF02535">
    <property type="entry name" value="Zip"/>
    <property type="match status" value="1"/>
</dbReference>
<evidence type="ECO:0000256" key="5">
    <source>
        <dbReference type="ARBA" id="ARBA00022989"/>
    </source>
</evidence>
<feature type="transmembrane region" description="Helical" evidence="8">
    <location>
        <begin position="346"/>
        <end position="368"/>
    </location>
</feature>
<keyword evidence="11" id="KW-1185">Reference proteome</keyword>
<comment type="subcellular location">
    <subcellularLocation>
        <location evidence="1 8">Membrane</location>
        <topology evidence="1 8">Multi-pass membrane protein</topology>
    </subcellularLocation>
</comment>
<keyword evidence="5 8" id="KW-1133">Transmembrane helix</keyword>
<evidence type="ECO:0000256" key="7">
    <source>
        <dbReference type="ARBA" id="ARBA00023136"/>
    </source>
</evidence>
<keyword evidence="6 8" id="KW-0406">Ion transport</keyword>
<feature type="region of interest" description="Disordered" evidence="9">
    <location>
        <begin position="304"/>
        <end position="332"/>
    </location>
</feature>
<reference evidence="10 11" key="1">
    <citation type="submission" date="2017-04" db="EMBL/GenBank/DDBJ databases">
        <title>Genome sequencing of [Candida] sorbophila.</title>
        <authorList>
            <person name="Ahn J.O."/>
        </authorList>
    </citation>
    <scope>NUCLEOTIDE SEQUENCE [LARGE SCALE GENOMIC DNA]</scope>
    <source>
        <strain evidence="10 11">DS02</strain>
    </source>
</reference>
<dbReference type="NCBIfam" id="TIGR00820">
    <property type="entry name" value="zip"/>
    <property type="match status" value="1"/>
</dbReference>
<feature type="transmembrane region" description="Helical" evidence="8">
    <location>
        <begin position="374"/>
        <end position="395"/>
    </location>
</feature>
<name>A0A2T0FF91_9ASCO</name>
<dbReference type="PANTHER" id="PTHR11040">
    <property type="entry name" value="ZINC/IRON TRANSPORTER"/>
    <property type="match status" value="1"/>
</dbReference>
<evidence type="ECO:0000256" key="1">
    <source>
        <dbReference type="ARBA" id="ARBA00004141"/>
    </source>
</evidence>
<dbReference type="STRING" id="45607.A0A2T0FF91"/>
<dbReference type="InterPro" id="IPR004698">
    <property type="entry name" value="Zn/Fe_permease_fun/pln"/>
</dbReference>
<dbReference type="GeneID" id="36515009"/>
<comment type="similarity">
    <text evidence="2 8">Belongs to the ZIP transporter (TC 2.A.5) family.</text>
</comment>
<feature type="transmembrane region" description="Helical" evidence="8">
    <location>
        <begin position="449"/>
        <end position="469"/>
    </location>
</feature>
<dbReference type="RefSeq" id="XP_024663586.1">
    <property type="nucleotide sequence ID" value="XM_024807818.1"/>
</dbReference>
<dbReference type="InterPro" id="IPR003689">
    <property type="entry name" value="ZIP"/>
</dbReference>
<evidence type="ECO:0000256" key="3">
    <source>
        <dbReference type="ARBA" id="ARBA00022448"/>
    </source>
</evidence>
<dbReference type="Proteomes" id="UP000238350">
    <property type="component" value="Unassembled WGS sequence"/>
</dbReference>
<feature type="transmembrane region" description="Helical" evidence="8">
    <location>
        <begin position="203"/>
        <end position="223"/>
    </location>
</feature>
<comment type="caution">
    <text evidence="10">The sequence shown here is derived from an EMBL/GenBank/DDBJ whole genome shotgun (WGS) entry which is preliminary data.</text>
</comment>
<evidence type="ECO:0000256" key="4">
    <source>
        <dbReference type="ARBA" id="ARBA00022692"/>
    </source>
</evidence>
<organism evidence="10 11">
    <name type="scientific">Wickerhamiella sorbophila</name>
    <dbReference type="NCBI Taxonomy" id="45607"/>
    <lineage>
        <taxon>Eukaryota</taxon>
        <taxon>Fungi</taxon>
        <taxon>Dikarya</taxon>
        <taxon>Ascomycota</taxon>
        <taxon>Saccharomycotina</taxon>
        <taxon>Dipodascomycetes</taxon>
        <taxon>Dipodascales</taxon>
        <taxon>Trichomonascaceae</taxon>
        <taxon>Wickerhamiella</taxon>
    </lineage>
</organism>
<protein>
    <submittedName>
        <fullName evidence="10">Zinc-regulated transporter 1</fullName>
    </submittedName>
</protein>
<feature type="transmembrane region" description="Helical" evidence="8">
    <location>
        <begin position="407"/>
        <end position="429"/>
    </location>
</feature>
<keyword evidence="3 8" id="KW-0813">Transport</keyword>
<evidence type="ECO:0000313" key="11">
    <source>
        <dbReference type="Proteomes" id="UP000238350"/>
    </source>
</evidence>
<proteinExistence type="inferred from homology"/>
<evidence type="ECO:0000256" key="2">
    <source>
        <dbReference type="ARBA" id="ARBA00006939"/>
    </source>
</evidence>
<evidence type="ECO:0000256" key="9">
    <source>
        <dbReference type="SAM" id="MobiDB-lite"/>
    </source>
</evidence>
<evidence type="ECO:0000256" key="8">
    <source>
        <dbReference type="RuleBase" id="RU362088"/>
    </source>
</evidence>
<feature type="transmembrane region" description="Helical" evidence="8">
    <location>
        <begin position="481"/>
        <end position="499"/>
    </location>
</feature>